<dbReference type="KEGG" id="uvi:66061344"/>
<evidence type="ECO:0000256" key="1">
    <source>
        <dbReference type="SAM" id="MobiDB-lite"/>
    </source>
</evidence>
<dbReference type="RefSeq" id="XP_042993998.1">
    <property type="nucleotide sequence ID" value="XM_043138064.1"/>
</dbReference>
<protein>
    <submittedName>
        <fullName evidence="2">Uncharacterized protein</fullName>
    </submittedName>
</protein>
<dbReference type="AlphaFoldDB" id="A0A8E5HJ05"/>
<dbReference type="Proteomes" id="UP000027002">
    <property type="component" value="Chromosome 1"/>
</dbReference>
<evidence type="ECO:0000313" key="3">
    <source>
        <dbReference type="Proteomes" id="UP000027002"/>
    </source>
</evidence>
<organism evidence="2 3">
    <name type="scientific">Ustilaginoidea virens</name>
    <name type="common">Rice false smut fungus</name>
    <name type="synonym">Villosiclava virens</name>
    <dbReference type="NCBI Taxonomy" id="1159556"/>
    <lineage>
        <taxon>Eukaryota</taxon>
        <taxon>Fungi</taxon>
        <taxon>Dikarya</taxon>
        <taxon>Ascomycota</taxon>
        <taxon>Pezizomycotina</taxon>
        <taxon>Sordariomycetes</taxon>
        <taxon>Hypocreomycetidae</taxon>
        <taxon>Hypocreales</taxon>
        <taxon>Clavicipitaceae</taxon>
        <taxon>Ustilaginoidea</taxon>
    </lineage>
</organism>
<feature type="region of interest" description="Disordered" evidence="1">
    <location>
        <begin position="20"/>
        <end position="40"/>
    </location>
</feature>
<feature type="compositionally biased region" description="Basic residues" evidence="1">
    <location>
        <begin position="26"/>
        <end position="35"/>
    </location>
</feature>
<gene>
    <name evidence="2" type="ORF">UV8b_00566</name>
</gene>
<keyword evidence="3" id="KW-1185">Reference proteome</keyword>
<dbReference type="EMBL" id="CP072753">
    <property type="protein sequence ID" value="QUC16325.1"/>
    <property type="molecule type" value="Genomic_DNA"/>
</dbReference>
<reference evidence="2" key="1">
    <citation type="submission" date="2020-03" db="EMBL/GenBank/DDBJ databases">
        <title>A mixture of massive structural variations and highly conserved coding sequences in Ustilaginoidea virens genome.</title>
        <authorList>
            <person name="Zhang K."/>
            <person name="Zhao Z."/>
            <person name="Zhang Z."/>
            <person name="Li Y."/>
            <person name="Hsiang T."/>
            <person name="Sun W."/>
        </authorList>
    </citation>
    <scope>NUCLEOTIDE SEQUENCE</scope>
    <source>
        <strain evidence="2">UV-8b</strain>
    </source>
</reference>
<sequence length="200" mass="22319">MGSAFVVISVNAVETWTFPADETPHSRNKTQHGRHVSPPFTRITQSTRPHHVLEASSAINGGLAVTHLQLGGTQRENQPGRPSSVMERHRGCLGRGNKVAGVRAEGNETSPSWRGQGRTDSACGCPRGLPLDAQMEMAKRHPSFITMVNRDGQDDTWSPNWSEEKTCYYAEWALEDAGQRYMMPLEHTLFFFVFSLLPQR</sequence>
<evidence type="ECO:0000313" key="2">
    <source>
        <dbReference type="EMBL" id="QUC16325.1"/>
    </source>
</evidence>
<proteinExistence type="predicted"/>
<accession>A0A8E5HJ05</accession>
<name>A0A8E5HJ05_USTVR</name>
<dbReference type="GeneID" id="66061344"/>